<accession>A0A9W8RLP6</accession>
<evidence type="ECO:0000313" key="1">
    <source>
        <dbReference type="EMBL" id="KAJ4246316.1"/>
    </source>
</evidence>
<keyword evidence="2" id="KW-1185">Reference proteome</keyword>
<dbReference type="OrthoDB" id="5105445at2759"/>
<organism evidence="1 2">
    <name type="scientific">Fusarium torreyae</name>
    <dbReference type="NCBI Taxonomy" id="1237075"/>
    <lineage>
        <taxon>Eukaryota</taxon>
        <taxon>Fungi</taxon>
        <taxon>Dikarya</taxon>
        <taxon>Ascomycota</taxon>
        <taxon>Pezizomycotina</taxon>
        <taxon>Sordariomycetes</taxon>
        <taxon>Hypocreomycetidae</taxon>
        <taxon>Hypocreales</taxon>
        <taxon>Nectriaceae</taxon>
        <taxon>Fusarium</taxon>
    </lineage>
</organism>
<gene>
    <name evidence="1" type="ORF">NW762_013667</name>
</gene>
<comment type="caution">
    <text evidence="1">The sequence shown here is derived from an EMBL/GenBank/DDBJ whole genome shotgun (WGS) entry which is preliminary data.</text>
</comment>
<proteinExistence type="predicted"/>
<dbReference type="EMBL" id="JAOQAZ010000043">
    <property type="protein sequence ID" value="KAJ4246316.1"/>
    <property type="molecule type" value="Genomic_DNA"/>
</dbReference>
<sequence>MDASHGHGEDDIGSKHEAEHERNNLIPFPALLNDFFNWMTNVTDLHIHEGYHISKIPDFSQALRSMPNLTALKMTGHIDYLQIFDQIITLEQGAALQTLDISDVTTGSWDYHDSDRQKVIQKLQEHTGTAPFTRLLAGPTLDVEVLMALVAWPKCLERFALHVDSSRIARHLVYDGSLQPALDIQKHSLTHLRIEGDYELGLSGFDLRDFPCLEHLCLCNATMSNFNQHPRNKTVVPDLDARIFAPRLRNLLWRLPWWLTGKDKMRDFFSRKHEKRLRSLLDMALKLKEERSDGEWQFEGIWVQSVLEVPDPLRVKRRRNFDKEMDRLRALGDEFRPLGIDIRHVPVPELKDNSMYIEDSVFEPLDRVWRWDDNFKFL</sequence>
<dbReference type="Proteomes" id="UP001152049">
    <property type="component" value="Unassembled WGS sequence"/>
</dbReference>
<dbReference type="AlphaFoldDB" id="A0A9W8RLP6"/>
<evidence type="ECO:0000313" key="2">
    <source>
        <dbReference type="Proteomes" id="UP001152049"/>
    </source>
</evidence>
<name>A0A9W8RLP6_9HYPO</name>
<reference evidence="1" key="1">
    <citation type="submission" date="2022-09" db="EMBL/GenBank/DDBJ databases">
        <title>Fusarium specimens isolated from Avocado Roots.</title>
        <authorList>
            <person name="Stajich J."/>
            <person name="Roper C."/>
            <person name="Heimlech-Rivalta G."/>
        </authorList>
    </citation>
    <scope>NUCLEOTIDE SEQUENCE</scope>
    <source>
        <strain evidence="1">CF00136</strain>
    </source>
</reference>
<protein>
    <submittedName>
        <fullName evidence="1">Uncharacterized protein</fullName>
    </submittedName>
</protein>